<dbReference type="Proteomes" id="UP000663841">
    <property type="component" value="Unassembled WGS sequence"/>
</dbReference>
<evidence type="ECO:0000256" key="1">
    <source>
        <dbReference type="SAM" id="MobiDB-lite"/>
    </source>
</evidence>
<dbReference type="AlphaFoldDB" id="A0A8H3GXR6"/>
<feature type="compositionally biased region" description="Polar residues" evidence="1">
    <location>
        <begin position="9"/>
        <end position="22"/>
    </location>
</feature>
<proteinExistence type="predicted"/>
<gene>
    <name evidence="2" type="ORF">RDB_LOCUS201622</name>
</gene>
<dbReference type="EMBL" id="CAJMWW010000646">
    <property type="protein sequence ID" value="CAE6478967.1"/>
    <property type="molecule type" value="Genomic_DNA"/>
</dbReference>
<evidence type="ECO:0000313" key="3">
    <source>
        <dbReference type="Proteomes" id="UP000663841"/>
    </source>
</evidence>
<accession>A0A8H3GXR6</accession>
<comment type="caution">
    <text evidence="2">The sequence shown here is derived from an EMBL/GenBank/DDBJ whole genome shotgun (WGS) entry which is preliminary data.</text>
</comment>
<sequence length="535" mass="60271">MEKVRDDTVPTSTPKLETTDPATTLFMVGTPPRMSSSKYIRSSLPGTIPIRLTSSSLRSRPTESNKPNSRPIIYGTARPKPKPDNKPIAQSVPLAFPASTNFVFNAPSLDANSAAGNRKSTIRAIQVLPTDVLTLVIRSIEPNRHHQILKDLSLVSQVLNVAIAPILYHNIRLFNLKEVYDFALHFRHPTSVVSLVMFLTPDPQNLEWSPPDTNWTEQLVERLKKMERLLALTIERCGNSAVLDSIVRQSNDPSFLPALQRLSFGYCHQLTHLAAGRALTSYGLAFDIQDPSDYDGLDRALTALKLSSQSILELKLTVTFTDRFQAHVDRSSDWRGKIMYNIVQHFPLLRILILRIQSRKSSVTKRHKATDILTMIPQKMAHLNYLELSDLRSPQYRTEATLKVAKTLSAADSLCPQLEFLSLDGLLWKRAPASPTPQEISLHLSRLTLNERGENLTSRDPSNKVKSDVSLPSVTWTPCPSNPRGLAWWAKKAPQLRVPSRTQSIFILREWMLKHWDPTSVPTDDSMLDRAVPHW</sequence>
<evidence type="ECO:0000313" key="2">
    <source>
        <dbReference type="EMBL" id="CAE6478967.1"/>
    </source>
</evidence>
<feature type="region of interest" description="Disordered" evidence="1">
    <location>
        <begin position="1"/>
        <end position="85"/>
    </location>
</feature>
<organism evidence="2 3">
    <name type="scientific">Rhizoctonia solani</name>
    <dbReference type="NCBI Taxonomy" id="456999"/>
    <lineage>
        <taxon>Eukaryota</taxon>
        <taxon>Fungi</taxon>
        <taxon>Dikarya</taxon>
        <taxon>Basidiomycota</taxon>
        <taxon>Agaricomycotina</taxon>
        <taxon>Agaricomycetes</taxon>
        <taxon>Cantharellales</taxon>
        <taxon>Ceratobasidiaceae</taxon>
        <taxon>Rhizoctonia</taxon>
    </lineage>
</organism>
<feature type="compositionally biased region" description="Low complexity" evidence="1">
    <location>
        <begin position="48"/>
        <end position="59"/>
    </location>
</feature>
<name>A0A8H3GXR6_9AGAM</name>
<evidence type="ECO:0008006" key="4">
    <source>
        <dbReference type="Google" id="ProtNLM"/>
    </source>
</evidence>
<reference evidence="2" key="1">
    <citation type="submission" date="2021-01" db="EMBL/GenBank/DDBJ databases">
        <authorList>
            <person name="Kaushik A."/>
        </authorList>
    </citation>
    <scope>NUCLEOTIDE SEQUENCE</scope>
    <source>
        <strain evidence="2">AG3-T5</strain>
    </source>
</reference>
<protein>
    <recommendedName>
        <fullName evidence="4">F-box domain-containing protein</fullName>
    </recommendedName>
</protein>
<feature type="region of interest" description="Disordered" evidence="1">
    <location>
        <begin position="453"/>
        <end position="472"/>
    </location>
</feature>